<dbReference type="InterPro" id="IPR045338">
    <property type="entry name" value="DUF6535"/>
</dbReference>
<feature type="transmembrane region" description="Helical" evidence="1">
    <location>
        <begin position="222"/>
        <end position="243"/>
    </location>
</feature>
<feature type="transmembrane region" description="Helical" evidence="1">
    <location>
        <begin position="82"/>
        <end position="101"/>
    </location>
</feature>
<feature type="transmembrane region" description="Helical" evidence="1">
    <location>
        <begin position="249"/>
        <end position="274"/>
    </location>
</feature>
<comment type="caution">
    <text evidence="3">The sequence shown here is derived from an EMBL/GenBank/DDBJ whole genome shotgun (WGS) entry which is preliminary data.</text>
</comment>
<dbReference type="OrthoDB" id="3185525at2759"/>
<organism evidence="3 4">
    <name type="scientific">Hermanssonia centrifuga</name>
    <dbReference type="NCBI Taxonomy" id="98765"/>
    <lineage>
        <taxon>Eukaryota</taxon>
        <taxon>Fungi</taxon>
        <taxon>Dikarya</taxon>
        <taxon>Basidiomycota</taxon>
        <taxon>Agaricomycotina</taxon>
        <taxon>Agaricomycetes</taxon>
        <taxon>Polyporales</taxon>
        <taxon>Meruliaceae</taxon>
        <taxon>Hermanssonia</taxon>
    </lineage>
</organism>
<evidence type="ECO:0000313" key="4">
    <source>
        <dbReference type="Proteomes" id="UP000186601"/>
    </source>
</evidence>
<dbReference type="Pfam" id="PF20153">
    <property type="entry name" value="DUF6535"/>
    <property type="match status" value="1"/>
</dbReference>
<feature type="transmembrane region" description="Helical" evidence="1">
    <location>
        <begin position="286"/>
        <end position="310"/>
    </location>
</feature>
<dbReference type="EMBL" id="MLYV02000070">
    <property type="protein sequence ID" value="PSS37237.1"/>
    <property type="molecule type" value="Genomic_DNA"/>
</dbReference>
<keyword evidence="1" id="KW-0472">Membrane</keyword>
<evidence type="ECO:0000313" key="3">
    <source>
        <dbReference type="EMBL" id="PSS37237.1"/>
    </source>
</evidence>
<reference evidence="3 4" key="1">
    <citation type="submission" date="2018-02" db="EMBL/GenBank/DDBJ databases">
        <title>Genome sequence of the basidiomycete white-rot fungus Phlebia centrifuga.</title>
        <authorList>
            <person name="Granchi Z."/>
            <person name="Peng M."/>
            <person name="de Vries R.P."/>
            <person name="Hilden K."/>
            <person name="Makela M.R."/>
            <person name="Grigoriev I."/>
            <person name="Riley R."/>
        </authorList>
    </citation>
    <scope>NUCLEOTIDE SEQUENCE [LARGE SCALE GENOMIC DNA]</scope>
    <source>
        <strain evidence="3 4">FBCC195</strain>
    </source>
</reference>
<protein>
    <recommendedName>
        <fullName evidence="2">DUF6535 domain-containing protein</fullName>
    </recommendedName>
</protein>
<name>A0A2R6S4M0_9APHY</name>
<keyword evidence="1" id="KW-0812">Transmembrane</keyword>
<evidence type="ECO:0000256" key="1">
    <source>
        <dbReference type="SAM" id="Phobius"/>
    </source>
</evidence>
<proteinExistence type="predicted"/>
<dbReference type="AlphaFoldDB" id="A0A2R6S4M0"/>
<accession>A0A2R6S4M0</accession>
<feature type="transmembrane region" description="Helical" evidence="1">
    <location>
        <begin position="164"/>
        <end position="186"/>
    </location>
</feature>
<sequence length="563" mass="63172">MALEMPHIIGQWQESSGGLGEDIAHDTARAAHETAGSESVYNKTLAGDADAGKTDTNSAWENLLEAMESCDKKIIDAWNDELNNLLVFAGLFSAVVTSFTIESYSWLQDDSTDLSLKVLTQISLQLSSLTINAGFINSTAPPALLSSPGAPSSPTPVALKVNTLWILSLTLSLIAAFYAITVQQWLRRAGLPQHLSVRDSVRLRQLRYDGFYSWRVSPIVSLLPILLQVAVILFLVGLLLLLYSVNSGIALIFTIVSGIPMLFFLIMTLIPLFLTRCPYKSPLIPTLLVVLKWCAFPMVLIICISAVILLEPLRLLFHQTRVSNTVNAMSDSFNTLFSHMAGFRGRLVVDIDRFWTDRELDRLTSRRHSLDPRAVSWALCSLPRHRIVHVKDCMRDFSQMESIFCVLLAAARSLGTSNIDFWNDSDFVRFSPFCPVNPRMLAAVNRQFTEQHRDSLLEVLPRDWSTGNWMLSGKPSPDYRKRVPSILMLLWAIAKHDPRSAFSSSFTKLLMSALEHRLTIERHHGIYPQIPIALLFDCCVSIHQGGYPFEEHGEWQESSTHET</sequence>
<feature type="domain" description="DUF6535" evidence="2">
    <location>
        <begin position="60"/>
        <end position="243"/>
    </location>
</feature>
<dbReference type="Proteomes" id="UP000186601">
    <property type="component" value="Unassembled WGS sequence"/>
</dbReference>
<gene>
    <name evidence="3" type="ORF">PHLCEN_2v926</name>
</gene>
<keyword evidence="4" id="KW-1185">Reference proteome</keyword>
<evidence type="ECO:0000259" key="2">
    <source>
        <dbReference type="Pfam" id="PF20153"/>
    </source>
</evidence>
<keyword evidence="1" id="KW-1133">Transmembrane helix</keyword>